<dbReference type="AlphaFoldDB" id="A0A9D1EJ97"/>
<accession>A0A9D1EJ97</accession>
<sequence length="337" mass="38823">MKKRNIFAVCDLEVAYAYNFMEYVNQKRNMPFEVQAFTSPVHLCAFAREQPIELLLISDKAMCPEVKGLPIRKIIILSEGVHDPGLDQYPSVYKYQSSDSVIREVMACYGEEVAQPAQLEVLKKETKVLAVYSPVGRCQKTSFALALGQILAQQRAVLYVNLEEYAGFEQLFGRQYEKNLSDLLYYIRQDSSNLIFRVNSMVQTFQNMDYLPPALSPMDLMAVTSEEWTRFLEVLRRQSGYQVLILDLGSCVLELYSLLEQCSRIYMPVREDPVAKAKVEQFENLAQMWDCGDMLKKVKKLTLPYHNSSRQGSSYLEGLIWSQLGDYVRELLREESL</sequence>
<evidence type="ECO:0000313" key="2">
    <source>
        <dbReference type="Proteomes" id="UP000886841"/>
    </source>
</evidence>
<proteinExistence type="predicted"/>
<dbReference type="Gene3D" id="3.40.50.300">
    <property type="entry name" value="P-loop containing nucleotide triphosphate hydrolases"/>
    <property type="match status" value="1"/>
</dbReference>
<name>A0A9D1EJ97_9FIRM</name>
<comment type="caution">
    <text evidence="1">The sequence shown here is derived from an EMBL/GenBank/DDBJ whole genome shotgun (WGS) entry which is preliminary data.</text>
</comment>
<dbReference type="SUPFAM" id="SSF52540">
    <property type="entry name" value="P-loop containing nucleoside triphosphate hydrolases"/>
    <property type="match status" value="1"/>
</dbReference>
<dbReference type="EMBL" id="DVHU01000059">
    <property type="protein sequence ID" value="HIR93008.1"/>
    <property type="molecule type" value="Genomic_DNA"/>
</dbReference>
<evidence type="ECO:0000313" key="1">
    <source>
        <dbReference type="EMBL" id="HIR93008.1"/>
    </source>
</evidence>
<protein>
    <submittedName>
        <fullName evidence="1">Uncharacterized protein</fullName>
    </submittedName>
</protein>
<organism evidence="1 2">
    <name type="scientific">Candidatus Egerieimonas intestinavium</name>
    <dbReference type="NCBI Taxonomy" id="2840777"/>
    <lineage>
        <taxon>Bacteria</taxon>
        <taxon>Bacillati</taxon>
        <taxon>Bacillota</taxon>
        <taxon>Clostridia</taxon>
        <taxon>Lachnospirales</taxon>
        <taxon>Lachnospiraceae</taxon>
        <taxon>Lachnospiraceae incertae sedis</taxon>
        <taxon>Candidatus Egerieimonas</taxon>
    </lineage>
</organism>
<dbReference type="Proteomes" id="UP000886841">
    <property type="component" value="Unassembled WGS sequence"/>
</dbReference>
<dbReference type="Gene3D" id="3.40.50.10850">
    <property type="entry name" value="Ntrc-like two-domain protein"/>
    <property type="match status" value="1"/>
</dbReference>
<dbReference type="InterPro" id="IPR027417">
    <property type="entry name" value="P-loop_NTPase"/>
</dbReference>
<reference evidence="1" key="1">
    <citation type="submission" date="2020-10" db="EMBL/GenBank/DDBJ databases">
        <authorList>
            <person name="Gilroy R."/>
        </authorList>
    </citation>
    <scope>NUCLEOTIDE SEQUENCE</scope>
    <source>
        <strain evidence="1">ChiSxjej1B13-7041</strain>
    </source>
</reference>
<reference evidence="1" key="2">
    <citation type="journal article" date="2021" name="PeerJ">
        <title>Extensive microbial diversity within the chicken gut microbiome revealed by metagenomics and culture.</title>
        <authorList>
            <person name="Gilroy R."/>
            <person name="Ravi A."/>
            <person name="Getino M."/>
            <person name="Pursley I."/>
            <person name="Horton D.L."/>
            <person name="Alikhan N.F."/>
            <person name="Baker D."/>
            <person name="Gharbi K."/>
            <person name="Hall N."/>
            <person name="Watson M."/>
            <person name="Adriaenssens E.M."/>
            <person name="Foster-Nyarko E."/>
            <person name="Jarju S."/>
            <person name="Secka A."/>
            <person name="Antonio M."/>
            <person name="Oren A."/>
            <person name="Chaudhuri R.R."/>
            <person name="La Ragione R."/>
            <person name="Hildebrand F."/>
            <person name="Pallen M.J."/>
        </authorList>
    </citation>
    <scope>NUCLEOTIDE SEQUENCE</scope>
    <source>
        <strain evidence="1">ChiSxjej1B13-7041</strain>
    </source>
</reference>
<gene>
    <name evidence="1" type="ORF">IAB98_06285</name>
</gene>